<dbReference type="AlphaFoldDB" id="A0A4C1W2B3"/>
<feature type="region of interest" description="Disordered" evidence="1">
    <location>
        <begin position="1"/>
        <end position="44"/>
    </location>
</feature>
<evidence type="ECO:0000313" key="3">
    <source>
        <dbReference type="Proteomes" id="UP000299102"/>
    </source>
</evidence>
<proteinExistence type="predicted"/>
<dbReference type="EMBL" id="BGZK01000466">
    <property type="protein sequence ID" value="GBP45201.1"/>
    <property type="molecule type" value="Genomic_DNA"/>
</dbReference>
<dbReference type="Proteomes" id="UP000299102">
    <property type="component" value="Unassembled WGS sequence"/>
</dbReference>
<evidence type="ECO:0000313" key="2">
    <source>
        <dbReference type="EMBL" id="GBP45201.1"/>
    </source>
</evidence>
<keyword evidence="3" id="KW-1185">Reference proteome</keyword>
<name>A0A4C1W2B3_EUMVA</name>
<comment type="caution">
    <text evidence="2">The sequence shown here is derived from an EMBL/GenBank/DDBJ whole genome shotgun (WGS) entry which is preliminary data.</text>
</comment>
<sequence length="116" mass="12434">MTFPHTLVSAPQLHAAVRGSPPTRLLSGRQRRRSSPSSSGGRCYGPCWATPSYGPSLLSPRFVAPSPAMPCLFQCASRRRPLPPKPGRMAPHPTASPVSSAPVTRRLLLQSLRPVA</sequence>
<protein>
    <submittedName>
        <fullName evidence="2">Uncharacterized protein</fullName>
    </submittedName>
</protein>
<feature type="region of interest" description="Disordered" evidence="1">
    <location>
        <begin position="80"/>
        <end position="103"/>
    </location>
</feature>
<gene>
    <name evidence="2" type="ORF">EVAR_25907_1</name>
</gene>
<organism evidence="2 3">
    <name type="scientific">Eumeta variegata</name>
    <name type="common">Bagworm moth</name>
    <name type="synonym">Eumeta japonica</name>
    <dbReference type="NCBI Taxonomy" id="151549"/>
    <lineage>
        <taxon>Eukaryota</taxon>
        <taxon>Metazoa</taxon>
        <taxon>Ecdysozoa</taxon>
        <taxon>Arthropoda</taxon>
        <taxon>Hexapoda</taxon>
        <taxon>Insecta</taxon>
        <taxon>Pterygota</taxon>
        <taxon>Neoptera</taxon>
        <taxon>Endopterygota</taxon>
        <taxon>Lepidoptera</taxon>
        <taxon>Glossata</taxon>
        <taxon>Ditrysia</taxon>
        <taxon>Tineoidea</taxon>
        <taxon>Psychidae</taxon>
        <taxon>Oiketicinae</taxon>
        <taxon>Eumeta</taxon>
    </lineage>
</organism>
<reference evidence="2 3" key="1">
    <citation type="journal article" date="2019" name="Commun. Biol.">
        <title>The bagworm genome reveals a unique fibroin gene that provides high tensile strength.</title>
        <authorList>
            <person name="Kono N."/>
            <person name="Nakamura H."/>
            <person name="Ohtoshi R."/>
            <person name="Tomita M."/>
            <person name="Numata K."/>
            <person name="Arakawa K."/>
        </authorList>
    </citation>
    <scope>NUCLEOTIDE SEQUENCE [LARGE SCALE GENOMIC DNA]</scope>
</reference>
<evidence type="ECO:0000256" key="1">
    <source>
        <dbReference type="SAM" id="MobiDB-lite"/>
    </source>
</evidence>
<accession>A0A4C1W2B3</accession>